<reference evidence="1" key="1">
    <citation type="submission" date="2023-04" db="EMBL/GenBank/DDBJ databases">
        <title>A chromosome-level genome assembly of the parasitoid wasp Eretmocerus hayati.</title>
        <authorList>
            <person name="Zhong Y."/>
            <person name="Liu S."/>
            <person name="Liu Y."/>
        </authorList>
    </citation>
    <scope>NUCLEOTIDE SEQUENCE</scope>
    <source>
        <strain evidence="1">ZJU_SS_LIU_2023</strain>
    </source>
</reference>
<accession>A0ACC2NDC1</accession>
<comment type="caution">
    <text evidence="1">The sequence shown here is derived from an EMBL/GenBank/DDBJ whole genome shotgun (WGS) entry which is preliminary data.</text>
</comment>
<dbReference type="Proteomes" id="UP001239111">
    <property type="component" value="Chromosome 3"/>
</dbReference>
<protein>
    <submittedName>
        <fullName evidence="1">Uncharacterized protein</fullName>
    </submittedName>
</protein>
<evidence type="ECO:0000313" key="1">
    <source>
        <dbReference type="EMBL" id="KAJ8668778.1"/>
    </source>
</evidence>
<sequence>MSGGQDLVNSLDGAFTQDEEIVIQQICAPPNIEIIMSGQITNEQRSEVSQQCENEAVKETEITKDVNDDHDRRVQEIMRELVNGSEKGSTLKSTNWLSQFDLLPITKHINEGKLQ</sequence>
<dbReference type="EMBL" id="CM056743">
    <property type="protein sequence ID" value="KAJ8668778.1"/>
    <property type="molecule type" value="Genomic_DNA"/>
</dbReference>
<organism evidence="1 2">
    <name type="scientific">Eretmocerus hayati</name>
    <dbReference type="NCBI Taxonomy" id="131215"/>
    <lineage>
        <taxon>Eukaryota</taxon>
        <taxon>Metazoa</taxon>
        <taxon>Ecdysozoa</taxon>
        <taxon>Arthropoda</taxon>
        <taxon>Hexapoda</taxon>
        <taxon>Insecta</taxon>
        <taxon>Pterygota</taxon>
        <taxon>Neoptera</taxon>
        <taxon>Endopterygota</taxon>
        <taxon>Hymenoptera</taxon>
        <taxon>Apocrita</taxon>
        <taxon>Proctotrupomorpha</taxon>
        <taxon>Chalcidoidea</taxon>
        <taxon>Aphelinidae</taxon>
        <taxon>Aphelininae</taxon>
        <taxon>Eretmocerus</taxon>
    </lineage>
</organism>
<evidence type="ECO:0000313" key="2">
    <source>
        <dbReference type="Proteomes" id="UP001239111"/>
    </source>
</evidence>
<proteinExistence type="predicted"/>
<gene>
    <name evidence="1" type="ORF">QAD02_000037</name>
</gene>
<keyword evidence="2" id="KW-1185">Reference proteome</keyword>
<name>A0ACC2NDC1_9HYME</name>